<dbReference type="InterPro" id="IPR036909">
    <property type="entry name" value="Cyt_c-like_dom_sf"/>
</dbReference>
<keyword evidence="1" id="KW-0732">Signal</keyword>
<gene>
    <name evidence="2" type="ORF">GCM10007924_22210</name>
</gene>
<reference evidence="2" key="1">
    <citation type="journal article" date="2014" name="Int. J. Syst. Evol. Microbiol.">
        <title>Complete genome of a new Firmicutes species belonging to the dominant human colonic microbiota ('Ruminococcus bicirculans') reveals two chromosomes and a selective capacity to utilize plant glucans.</title>
        <authorList>
            <consortium name="NISC Comparative Sequencing Program"/>
            <person name="Wegmann U."/>
            <person name="Louis P."/>
            <person name="Goesmann A."/>
            <person name="Henrissat B."/>
            <person name="Duncan S.H."/>
            <person name="Flint H.J."/>
        </authorList>
    </citation>
    <scope>NUCLEOTIDE SEQUENCE</scope>
    <source>
        <strain evidence="2">NBRC 103408</strain>
    </source>
</reference>
<comment type="caution">
    <text evidence="2">The sequence shown here is derived from an EMBL/GenBank/DDBJ whole genome shotgun (WGS) entry which is preliminary data.</text>
</comment>
<protein>
    <recommendedName>
        <fullName evidence="4">Aldehyde dehydrogenase</fullName>
    </recommendedName>
</protein>
<evidence type="ECO:0000256" key="1">
    <source>
        <dbReference type="SAM" id="SignalP"/>
    </source>
</evidence>
<dbReference type="RefSeq" id="WP_206374574.1">
    <property type="nucleotide sequence ID" value="NZ_BSNF01000008.1"/>
</dbReference>
<feature type="chain" id="PRO_5045127491" description="Aldehyde dehydrogenase" evidence="1">
    <location>
        <begin position="24"/>
        <end position="106"/>
    </location>
</feature>
<evidence type="ECO:0008006" key="4">
    <source>
        <dbReference type="Google" id="ProtNLM"/>
    </source>
</evidence>
<organism evidence="2 3">
    <name type="scientific">Sneathiella chinensis</name>
    <dbReference type="NCBI Taxonomy" id="349750"/>
    <lineage>
        <taxon>Bacteria</taxon>
        <taxon>Pseudomonadati</taxon>
        <taxon>Pseudomonadota</taxon>
        <taxon>Alphaproteobacteria</taxon>
        <taxon>Sneathiellales</taxon>
        <taxon>Sneathiellaceae</taxon>
        <taxon>Sneathiella</taxon>
    </lineage>
</organism>
<reference evidence="2" key="2">
    <citation type="submission" date="2023-01" db="EMBL/GenBank/DDBJ databases">
        <title>Draft genome sequence of Sneathiella chinensis strain NBRC 103408.</title>
        <authorList>
            <person name="Sun Q."/>
            <person name="Mori K."/>
        </authorList>
    </citation>
    <scope>NUCLEOTIDE SEQUENCE</scope>
    <source>
        <strain evidence="2">NBRC 103408</strain>
    </source>
</reference>
<name>A0ABQ5U762_9PROT</name>
<dbReference type="SUPFAM" id="SSF46626">
    <property type="entry name" value="Cytochrome c"/>
    <property type="match status" value="1"/>
</dbReference>
<dbReference type="Gene3D" id="1.10.760.10">
    <property type="entry name" value="Cytochrome c-like domain"/>
    <property type="match status" value="1"/>
</dbReference>
<evidence type="ECO:0000313" key="2">
    <source>
        <dbReference type="EMBL" id="GLQ07000.1"/>
    </source>
</evidence>
<dbReference type="EMBL" id="BSNF01000008">
    <property type="protein sequence ID" value="GLQ07000.1"/>
    <property type="molecule type" value="Genomic_DNA"/>
</dbReference>
<keyword evidence="3" id="KW-1185">Reference proteome</keyword>
<proteinExistence type="predicted"/>
<feature type="signal peptide" evidence="1">
    <location>
        <begin position="1"/>
        <end position="23"/>
    </location>
</feature>
<sequence length="106" mass="12000">MKIFATAFAAGLLAVAHVSPGLADDEPEFGVLVEKPGVEETFIYCTACHSERIVAQQGLTRKDWIDLLEWMVDEQEMEPIEEPDYTIIIDYLATYYNTDRPNFPGK</sequence>
<evidence type="ECO:0000313" key="3">
    <source>
        <dbReference type="Proteomes" id="UP001161409"/>
    </source>
</evidence>
<dbReference type="Proteomes" id="UP001161409">
    <property type="component" value="Unassembled WGS sequence"/>
</dbReference>
<accession>A0ABQ5U762</accession>